<accession>A0ABQ6N790</accession>
<dbReference type="EMBL" id="BRYB01002256">
    <property type="protein sequence ID" value="GMI41967.1"/>
    <property type="molecule type" value="Genomic_DNA"/>
</dbReference>
<keyword evidence="3" id="KW-1185">Reference proteome</keyword>
<evidence type="ECO:0000256" key="1">
    <source>
        <dbReference type="SAM" id="MobiDB-lite"/>
    </source>
</evidence>
<sequence>MPGEPESPGGESIARQRLEDAKIEDAKVASREAINGEIVGGSPLKPTPPPREHKREYKQAVKTFAEQMIGDVMSKALATPRK</sequence>
<evidence type="ECO:0000313" key="3">
    <source>
        <dbReference type="Proteomes" id="UP001165060"/>
    </source>
</evidence>
<evidence type="ECO:0000313" key="2">
    <source>
        <dbReference type="EMBL" id="GMI41967.1"/>
    </source>
</evidence>
<feature type="region of interest" description="Disordered" evidence="1">
    <location>
        <begin position="33"/>
        <end position="56"/>
    </location>
</feature>
<proteinExistence type="predicted"/>
<name>A0ABQ6N790_9STRA</name>
<dbReference type="Proteomes" id="UP001165060">
    <property type="component" value="Unassembled WGS sequence"/>
</dbReference>
<reference evidence="2 3" key="1">
    <citation type="journal article" date="2023" name="Commun. Biol.">
        <title>Genome analysis of Parmales, the sister group of diatoms, reveals the evolutionary specialization of diatoms from phago-mixotrophs to photoautotrophs.</title>
        <authorList>
            <person name="Ban H."/>
            <person name="Sato S."/>
            <person name="Yoshikawa S."/>
            <person name="Yamada K."/>
            <person name="Nakamura Y."/>
            <person name="Ichinomiya M."/>
            <person name="Sato N."/>
            <person name="Blanc-Mathieu R."/>
            <person name="Endo H."/>
            <person name="Kuwata A."/>
            <person name="Ogata H."/>
        </authorList>
    </citation>
    <scope>NUCLEOTIDE SEQUENCE [LARGE SCALE GENOMIC DNA]</scope>
</reference>
<organism evidence="2 3">
    <name type="scientific">Tetraparma gracilis</name>
    <dbReference type="NCBI Taxonomy" id="2962635"/>
    <lineage>
        <taxon>Eukaryota</taxon>
        <taxon>Sar</taxon>
        <taxon>Stramenopiles</taxon>
        <taxon>Ochrophyta</taxon>
        <taxon>Bolidophyceae</taxon>
        <taxon>Parmales</taxon>
        <taxon>Triparmaceae</taxon>
        <taxon>Tetraparma</taxon>
    </lineage>
</organism>
<gene>
    <name evidence="2" type="ORF">TeGR_g5635</name>
</gene>
<protein>
    <submittedName>
        <fullName evidence="2">Uncharacterized protein</fullName>
    </submittedName>
</protein>
<comment type="caution">
    <text evidence="2">The sequence shown here is derived from an EMBL/GenBank/DDBJ whole genome shotgun (WGS) entry which is preliminary data.</text>
</comment>